<accession>A0A150LW58</accession>
<evidence type="ECO:0000256" key="9">
    <source>
        <dbReference type="SAM" id="Phobius"/>
    </source>
</evidence>
<dbReference type="PANTHER" id="PTHR43394:SF1">
    <property type="entry name" value="ATP-BINDING CASSETTE SUB-FAMILY B MEMBER 10, MITOCHONDRIAL"/>
    <property type="match status" value="1"/>
</dbReference>
<evidence type="ECO:0000256" key="6">
    <source>
        <dbReference type="ARBA" id="ARBA00022840"/>
    </source>
</evidence>
<dbReference type="InterPro" id="IPR003593">
    <property type="entry name" value="AAA+_ATPase"/>
</dbReference>
<evidence type="ECO:0000259" key="10">
    <source>
        <dbReference type="PROSITE" id="PS50893"/>
    </source>
</evidence>
<dbReference type="InterPro" id="IPR036640">
    <property type="entry name" value="ABC1_TM_sf"/>
</dbReference>
<dbReference type="GO" id="GO:0015421">
    <property type="term" value="F:ABC-type oligopeptide transporter activity"/>
    <property type="evidence" value="ECO:0007669"/>
    <property type="project" value="TreeGrafter"/>
</dbReference>
<proteinExistence type="predicted"/>
<dbReference type="PROSITE" id="PS50893">
    <property type="entry name" value="ABC_TRANSPORTER_2"/>
    <property type="match status" value="1"/>
</dbReference>
<keyword evidence="8 9" id="KW-0472">Membrane</keyword>
<name>A0A150LW58_9BACI</name>
<dbReference type="PANTHER" id="PTHR43394">
    <property type="entry name" value="ATP-DEPENDENT PERMEASE MDL1, MITOCHONDRIAL"/>
    <property type="match status" value="1"/>
</dbReference>
<keyword evidence="5" id="KW-0547">Nucleotide-binding</keyword>
<dbReference type="InterPro" id="IPR017871">
    <property type="entry name" value="ABC_transporter-like_CS"/>
</dbReference>
<evidence type="ECO:0000259" key="11">
    <source>
        <dbReference type="PROSITE" id="PS50929"/>
    </source>
</evidence>
<protein>
    <recommendedName>
        <fullName evidence="14">ABC transporter ATP-binding protein</fullName>
    </recommendedName>
</protein>
<dbReference type="AlphaFoldDB" id="A0A150LW58"/>
<dbReference type="FunFam" id="3.40.50.300:FF:000221">
    <property type="entry name" value="Multidrug ABC transporter ATP-binding protein"/>
    <property type="match status" value="1"/>
</dbReference>
<evidence type="ECO:0000256" key="7">
    <source>
        <dbReference type="ARBA" id="ARBA00022989"/>
    </source>
</evidence>
<feature type="transmembrane region" description="Helical" evidence="9">
    <location>
        <begin position="61"/>
        <end position="82"/>
    </location>
</feature>
<dbReference type="SUPFAM" id="SSF52540">
    <property type="entry name" value="P-loop containing nucleoside triphosphate hydrolases"/>
    <property type="match status" value="1"/>
</dbReference>
<keyword evidence="2" id="KW-0813">Transport</keyword>
<dbReference type="OrthoDB" id="9806127at2"/>
<feature type="domain" description="ABC transporter" evidence="10">
    <location>
        <begin position="348"/>
        <end position="588"/>
    </location>
</feature>
<dbReference type="Gene3D" id="3.40.50.300">
    <property type="entry name" value="P-loop containing nucleotide triphosphate hydrolases"/>
    <property type="match status" value="1"/>
</dbReference>
<dbReference type="SMART" id="SM00382">
    <property type="entry name" value="AAA"/>
    <property type="match status" value="1"/>
</dbReference>
<dbReference type="GO" id="GO:0016887">
    <property type="term" value="F:ATP hydrolysis activity"/>
    <property type="evidence" value="ECO:0007669"/>
    <property type="project" value="InterPro"/>
</dbReference>
<keyword evidence="7 9" id="KW-1133">Transmembrane helix</keyword>
<organism evidence="12 13">
    <name type="scientific">Caldibacillus debilis</name>
    <dbReference type="NCBI Taxonomy" id="301148"/>
    <lineage>
        <taxon>Bacteria</taxon>
        <taxon>Bacillati</taxon>
        <taxon>Bacillota</taxon>
        <taxon>Bacilli</taxon>
        <taxon>Bacillales</taxon>
        <taxon>Bacillaceae</taxon>
        <taxon>Caldibacillus</taxon>
    </lineage>
</organism>
<dbReference type="GO" id="GO:0005886">
    <property type="term" value="C:plasma membrane"/>
    <property type="evidence" value="ECO:0007669"/>
    <property type="project" value="UniProtKB-SubCell"/>
</dbReference>
<evidence type="ECO:0000256" key="2">
    <source>
        <dbReference type="ARBA" id="ARBA00022448"/>
    </source>
</evidence>
<dbReference type="STRING" id="301148.B4135_2607"/>
<keyword evidence="3" id="KW-1003">Cell membrane</keyword>
<dbReference type="Pfam" id="PF00005">
    <property type="entry name" value="ABC_tran"/>
    <property type="match status" value="1"/>
</dbReference>
<dbReference type="InterPro" id="IPR011527">
    <property type="entry name" value="ABC1_TM_dom"/>
</dbReference>
<dbReference type="InterPro" id="IPR027417">
    <property type="entry name" value="P-loop_NTPase"/>
</dbReference>
<dbReference type="EMBL" id="LQYT01000062">
    <property type="protein sequence ID" value="KYD16535.1"/>
    <property type="molecule type" value="Genomic_DNA"/>
</dbReference>
<dbReference type="PROSITE" id="PS00211">
    <property type="entry name" value="ABC_TRANSPORTER_1"/>
    <property type="match status" value="1"/>
</dbReference>
<dbReference type="GO" id="GO:0005524">
    <property type="term" value="F:ATP binding"/>
    <property type="evidence" value="ECO:0007669"/>
    <property type="project" value="UniProtKB-KW"/>
</dbReference>
<comment type="caution">
    <text evidence="12">The sequence shown here is derived from an EMBL/GenBank/DDBJ whole genome shotgun (WGS) entry which is preliminary data.</text>
</comment>
<dbReference type="RefSeq" id="WP_082798532.1">
    <property type="nucleotide sequence ID" value="NZ_LQYT01000062.1"/>
</dbReference>
<dbReference type="Gene3D" id="1.20.1560.10">
    <property type="entry name" value="ABC transporter type 1, transmembrane domain"/>
    <property type="match status" value="1"/>
</dbReference>
<evidence type="ECO:0008006" key="14">
    <source>
        <dbReference type="Google" id="ProtNLM"/>
    </source>
</evidence>
<feature type="transmembrane region" description="Helical" evidence="9">
    <location>
        <begin position="253"/>
        <end position="275"/>
    </location>
</feature>
<dbReference type="PATRIC" id="fig|301148.3.peg.4180"/>
<dbReference type="InterPro" id="IPR003439">
    <property type="entry name" value="ABC_transporter-like_ATP-bd"/>
</dbReference>
<dbReference type="Proteomes" id="UP000075683">
    <property type="component" value="Unassembled WGS sequence"/>
</dbReference>
<dbReference type="SUPFAM" id="SSF90123">
    <property type="entry name" value="ABC transporter transmembrane region"/>
    <property type="match status" value="1"/>
</dbReference>
<evidence type="ECO:0000256" key="8">
    <source>
        <dbReference type="ARBA" id="ARBA00023136"/>
    </source>
</evidence>
<reference evidence="12 13" key="1">
    <citation type="submission" date="2016-01" db="EMBL/GenBank/DDBJ databases">
        <title>Draft Genome Sequences of Seven Thermophilic Sporeformers Isolated from Foods.</title>
        <authorList>
            <person name="Berendsen E.M."/>
            <person name="Wells-Bennik M.H."/>
            <person name="Krawcyk A.O."/>
            <person name="De Jong A."/>
            <person name="Holsappel S."/>
            <person name="Eijlander R.T."/>
            <person name="Kuipers O.P."/>
        </authorList>
    </citation>
    <scope>NUCLEOTIDE SEQUENCE [LARGE SCALE GENOMIC DNA]</scope>
    <source>
        <strain evidence="12 13">B4135</strain>
    </source>
</reference>
<comment type="subcellular location">
    <subcellularLocation>
        <location evidence="1">Cell membrane</location>
        <topology evidence="1">Multi-pass membrane protein</topology>
    </subcellularLocation>
</comment>
<evidence type="ECO:0000256" key="4">
    <source>
        <dbReference type="ARBA" id="ARBA00022692"/>
    </source>
</evidence>
<keyword evidence="6" id="KW-0067">ATP-binding</keyword>
<evidence type="ECO:0000256" key="1">
    <source>
        <dbReference type="ARBA" id="ARBA00004651"/>
    </source>
</evidence>
<gene>
    <name evidence="12" type="ORF">B4135_2607</name>
</gene>
<feature type="domain" description="ABC transmembrane type-1" evidence="11">
    <location>
        <begin position="38"/>
        <end position="314"/>
    </location>
</feature>
<sequence length="596" mass="68361">MKIIKTVNKFLLLFIKSFPIFWKSSKLYTTILLITVPLQGILPALSLWLAKGMIDELSTGVFTNLMIFFLFWLIASFLSSIISPIEMTFQGLLTDKLIYNINRQLMEKSSKLTDLYYFEDSKFYDDIQVIEQEAAWRPVNLMVFATSVIRNGISGISMLFLLTGFHPLISLIILISILPQAFVSYRLQREAFETMVDRSPDSRKLRYYSSVMLSKEHAKEVRLFKLSSFFINKYDQVYNKIHQDIKNVRYKQAIYSILLVLLGLIGIGFSFWWVIEQAINGIFTPGDILVFSSSILLARQSLSSMIEESSLLYDTLLYMEKFFNFLSLKPIVNSGTKEMNLNDSDYEITFHNVSFKYPKTDRYSLSNINLNIKRGEKIALVGENGAGKTTLIKLLTRFYDPTEGTIIINGVKISSYDINLLRDNISVVFQDFSKFNLTLRENIAIGDLTKIDREAEIWKAIKNSNLNQVLDKLPNKLEQMLGKIFNGGTELSGGEWQKVALARAFLRDSPIVILDEPTASLDPRSEHEVFQSFIKLSKDKTVFLITHRLSSVKMADKIVVLKDGKIVEVGSHSELIKKQGYYFELYKLQAEKYGIE</sequence>
<dbReference type="PROSITE" id="PS50929">
    <property type="entry name" value="ABC_TM1F"/>
    <property type="match status" value="1"/>
</dbReference>
<evidence type="ECO:0000256" key="5">
    <source>
        <dbReference type="ARBA" id="ARBA00022741"/>
    </source>
</evidence>
<keyword evidence="4 9" id="KW-0812">Transmembrane</keyword>
<evidence type="ECO:0000313" key="12">
    <source>
        <dbReference type="EMBL" id="KYD16535.1"/>
    </source>
</evidence>
<evidence type="ECO:0000256" key="3">
    <source>
        <dbReference type="ARBA" id="ARBA00022475"/>
    </source>
</evidence>
<evidence type="ECO:0000313" key="13">
    <source>
        <dbReference type="Proteomes" id="UP000075683"/>
    </source>
</evidence>
<feature type="transmembrane region" description="Helical" evidence="9">
    <location>
        <begin position="27"/>
        <end position="49"/>
    </location>
</feature>
<dbReference type="InterPro" id="IPR039421">
    <property type="entry name" value="Type_1_exporter"/>
</dbReference>